<reference evidence="1 3" key="1">
    <citation type="submission" date="2008-03" db="EMBL/GenBank/DDBJ databases">
        <title>Annotation of Ixodes scapularis.</title>
        <authorList>
            <consortium name="Ixodes scapularis Genome Project Consortium"/>
            <person name="Caler E."/>
            <person name="Hannick L.I."/>
            <person name="Bidwell S."/>
            <person name="Joardar V."/>
            <person name="Thiagarajan M."/>
            <person name="Amedeo P."/>
            <person name="Galinsky K.J."/>
            <person name="Schobel S."/>
            <person name="Inman J."/>
            <person name="Hostetler J."/>
            <person name="Miller J."/>
            <person name="Hammond M."/>
            <person name="Megy K."/>
            <person name="Lawson D."/>
            <person name="Kodira C."/>
            <person name="Sutton G."/>
            <person name="Meyer J."/>
            <person name="Hill C.A."/>
            <person name="Birren B."/>
            <person name="Nene V."/>
            <person name="Collins F."/>
            <person name="Alarcon-Chaidez F."/>
            <person name="Wikel S."/>
            <person name="Strausberg R."/>
        </authorList>
    </citation>
    <scope>NUCLEOTIDE SEQUENCE [LARGE SCALE GENOMIC DNA]</scope>
    <source>
        <strain evidence="3">Wikel</strain>
        <strain evidence="1">Wikel colony</strain>
    </source>
</reference>
<dbReference type="EMBL" id="ABJB010178218">
    <property type="status" value="NOT_ANNOTATED_CDS"/>
    <property type="molecule type" value="Genomic_DNA"/>
</dbReference>
<evidence type="ECO:0000313" key="1">
    <source>
        <dbReference type="EMBL" id="EEC14507.1"/>
    </source>
</evidence>
<dbReference type="HOGENOM" id="CLU_1857494_0_0_1"/>
<dbReference type="InParanoid" id="B7Q6N5"/>
<reference evidence="2" key="2">
    <citation type="submission" date="2020-05" db="UniProtKB">
        <authorList>
            <consortium name="EnsemblMetazoa"/>
        </authorList>
    </citation>
    <scope>IDENTIFICATION</scope>
    <source>
        <strain evidence="2">wikel</strain>
    </source>
</reference>
<evidence type="ECO:0000313" key="3">
    <source>
        <dbReference type="Proteomes" id="UP000001555"/>
    </source>
</evidence>
<dbReference type="EMBL" id="DS869029">
    <property type="protein sequence ID" value="EEC14507.1"/>
    <property type="molecule type" value="Genomic_DNA"/>
</dbReference>
<accession>B7Q6N5</accession>
<dbReference type="VEuPathDB" id="VectorBase:ISCP_028679"/>
<sequence>MRTFLLQGEILPRHPDGRTASNYRQYRLPRKIDRPTATIIVRLKTGCVTTPGRLQRSDRHFDPDCGACGEPGDEAHILLGCKDRRKKLSGLQTAFWRLALPCTTPQHILRPEEPTSVKRKALRALIGYVKGTGTLQLL</sequence>
<dbReference type="OrthoDB" id="6437051at2759"/>
<evidence type="ECO:0000313" key="2">
    <source>
        <dbReference type="EnsemblMetazoa" id="ISCW010595-PA"/>
    </source>
</evidence>
<dbReference type="Proteomes" id="UP000001555">
    <property type="component" value="Unassembled WGS sequence"/>
</dbReference>
<proteinExistence type="predicted"/>
<dbReference type="PaxDb" id="6945-B7Q6N5"/>
<name>B7Q6N5_IXOSC</name>
<gene>
    <name evidence="1" type="ORF">IscW_ISCW010595</name>
</gene>
<dbReference type="EnsemblMetazoa" id="ISCW010595-RA">
    <property type="protein sequence ID" value="ISCW010595-PA"/>
    <property type="gene ID" value="ISCW010595"/>
</dbReference>
<organism>
    <name type="scientific">Ixodes scapularis</name>
    <name type="common">Black-legged tick</name>
    <name type="synonym">Deer tick</name>
    <dbReference type="NCBI Taxonomy" id="6945"/>
    <lineage>
        <taxon>Eukaryota</taxon>
        <taxon>Metazoa</taxon>
        <taxon>Ecdysozoa</taxon>
        <taxon>Arthropoda</taxon>
        <taxon>Chelicerata</taxon>
        <taxon>Arachnida</taxon>
        <taxon>Acari</taxon>
        <taxon>Parasitiformes</taxon>
        <taxon>Ixodida</taxon>
        <taxon>Ixodoidea</taxon>
        <taxon>Ixodidae</taxon>
        <taxon>Ixodinae</taxon>
        <taxon>Ixodes</taxon>
    </lineage>
</organism>
<protein>
    <submittedName>
        <fullName evidence="1 2">Uncharacterized protein</fullName>
    </submittedName>
</protein>
<dbReference type="VEuPathDB" id="VectorBase:ISCW010595"/>
<dbReference type="AlphaFoldDB" id="B7Q6N5"/>
<dbReference type="VEuPathDB" id="VectorBase:ISCI010595"/>
<keyword evidence="3" id="KW-1185">Reference proteome</keyword>